<evidence type="ECO:0000256" key="4">
    <source>
        <dbReference type="ARBA" id="ARBA00023136"/>
    </source>
</evidence>
<dbReference type="Proteomes" id="UP000638648">
    <property type="component" value="Unassembled WGS sequence"/>
</dbReference>
<evidence type="ECO:0000313" key="6">
    <source>
        <dbReference type="Proteomes" id="UP000638648"/>
    </source>
</evidence>
<dbReference type="RefSeq" id="WP_192753004.1">
    <property type="nucleotide sequence ID" value="NZ_BAABJL010000162.1"/>
</dbReference>
<name>A0A927N5P1_9ACTN</name>
<dbReference type="PANTHER" id="PTHR12704">
    <property type="entry name" value="TRANS-GOLGI PROTEIN GMX33"/>
    <property type="match status" value="1"/>
</dbReference>
<comment type="subcellular location">
    <subcellularLocation>
        <location evidence="1">Golgi apparatus membrane</location>
        <topology evidence="1">Peripheral membrane protein</topology>
        <orientation evidence="1">Cytoplasmic side</orientation>
    </subcellularLocation>
</comment>
<evidence type="ECO:0000256" key="3">
    <source>
        <dbReference type="ARBA" id="ARBA00023121"/>
    </source>
</evidence>
<keyword evidence="3" id="KW-0446">Lipid-binding</keyword>
<evidence type="ECO:0000313" key="5">
    <source>
        <dbReference type="EMBL" id="MBE1609432.1"/>
    </source>
</evidence>
<keyword evidence="4" id="KW-0472">Membrane</keyword>
<evidence type="ECO:0000256" key="1">
    <source>
        <dbReference type="ARBA" id="ARBA00004255"/>
    </source>
</evidence>
<evidence type="ECO:0008006" key="7">
    <source>
        <dbReference type="Google" id="ProtNLM"/>
    </source>
</evidence>
<protein>
    <recommendedName>
        <fullName evidence="7">Golgi phosphoprotein 3 (GPP34)</fullName>
    </recommendedName>
</protein>
<comment type="caution">
    <text evidence="5">The sequence shown here is derived from an EMBL/GenBank/DDBJ whole genome shotgun (WGS) entry which is preliminary data.</text>
</comment>
<reference evidence="5" key="1">
    <citation type="submission" date="2020-10" db="EMBL/GenBank/DDBJ databases">
        <title>Sequencing the genomes of 1000 actinobacteria strains.</title>
        <authorList>
            <person name="Klenk H.-P."/>
        </authorList>
    </citation>
    <scope>NUCLEOTIDE SEQUENCE</scope>
    <source>
        <strain evidence="5">DSM 45354</strain>
    </source>
</reference>
<dbReference type="AlphaFoldDB" id="A0A927N5P1"/>
<dbReference type="InterPro" id="IPR038261">
    <property type="entry name" value="GPP34-like_sf"/>
</dbReference>
<dbReference type="GO" id="GO:0007030">
    <property type="term" value="P:Golgi organization"/>
    <property type="evidence" value="ECO:0007669"/>
    <property type="project" value="TreeGrafter"/>
</dbReference>
<dbReference type="GO" id="GO:0048194">
    <property type="term" value="P:Golgi vesicle budding"/>
    <property type="evidence" value="ECO:0007669"/>
    <property type="project" value="TreeGrafter"/>
</dbReference>
<dbReference type="GO" id="GO:0070273">
    <property type="term" value="F:phosphatidylinositol-4-phosphate binding"/>
    <property type="evidence" value="ECO:0007669"/>
    <property type="project" value="InterPro"/>
</dbReference>
<dbReference type="GO" id="GO:0043001">
    <property type="term" value="P:Golgi to plasma membrane protein transport"/>
    <property type="evidence" value="ECO:0007669"/>
    <property type="project" value="TreeGrafter"/>
</dbReference>
<sequence>MLIAEDLLLLHLDDSSGRAITDSVRLNHALAGAVLLELTLQGRVDIAGPGEQVRAGRLVVREGAPLDNPVLDDALEVLRTKEGTKPANILGKLTKGLRERLLDNLAAQGVLREEKARVLGIFPTTRWPAGDSSHEDALRARLNGVLVQGLTPDARTGALVSLLSAIDTAPKVVGADDKRAVKRRAKEISQGAWAADAVKKAVAAVNAGVMAGITAATVAASSG</sequence>
<evidence type="ECO:0000256" key="2">
    <source>
        <dbReference type="ARBA" id="ARBA00023034"/>
    </source>
</evidence>
<proteinExistence type="predicted"/>
<organism evidence="5 6">
    <name type="scientific">Actinopolymorpha pittospori</name>
    <dbReference type="NCBI Taxonomy" id="648752"/>
    <lineage>
        <taxon>Bacteria</taxon>
        <taxon>Bacillati</taxon>
        <taxon>Actinomycetota</taxon>
        <taxon>Actinomycetes</taxon>
        <taxon>Propionibacteriales</taxon>
        <taxon>Actinopolymorphaceae</taxon>
        <taxon>Actinopolymorpha</taxon>
    </lineage>
</organism>
<dbReference type="InterPro" id="IPR008628">
    <property type="entry name" value="GPP34-like"/>
</dbReference>
<dbReference type="GO" id="GO:0005829">
    <property type="term" value="C:cytosol"/>
    <property type="evidence" value="ECO:0007669"/>
    <property type="project" value="TreeGrafter"/>
</dbReference>
<dbReference type="Pfam" id="PF05719">
    <property type="entry name" value="GPP34"/>
    <property type="match status" value="1"/>
</dbReference>
<dbReference type="PANTHER" id="PTHR12704:SF2">
    <property type="entry name" value="GOLGI PHOSPHOPROTEIN 3 HOMOLOG SAURON"/>
    <property type="match status" value="1"/>
</dbReference>
<keyword evidence="6" id="KW-1185">Reference proteome</keyword>
<accession>A0A927N5P1</accession>
<dbReference type="EMBL" id="JADBEM010000001">
    <property type="protein sequence ID" value="MBE1609432.1"/>
    <property type="molecule type" value="Genomic_DNA"/>
</dbReference>
<gene>
    <name evidence="5" type="ORF">HEB94_006280</name>
</gene>
<keyword evidence="2" id="KW-0333">Golgi apparatus</keyword>
<dbReference type="GO" id="GO:0006890">
    <property type="term" value="P:retrograde vesicle-mediated transport, Golgi to endoplasmic reticulum"/>
    <property type="evidence" value="ECO:0007669"/>
    <property type="project" value="TreeGrafter"/>
</dbReference>
<dbReference type="GO" id="GO:0012505">
    <property type="term" value="C:endomembrane system"/>
    <property type="evidence" value="ECO:0007669"/>
    <property type="project" value="UniProtKB-ARBA"/>
</dbReference>
<dbReference type="Gene3D" id="1.10.3630.10">
    <property type="entry name" value="yeast vps74-n-term truncation variant domain like"/>
    <property type="match status" value="1"/>
</dbReference>